<comment type="caution">
    <text evidence="1">The sequence shown here is derived from an EMBL/GenBank/DDBJ whole genome shotgun (WGS) entry which is preliminary data.</text>
</comment>
<keyword evidence="1" id="KW-0808">Transferase</keyword>
<evidence type="ECO:0000313" key="1">
    <source>
        <dbReference type="EMBL" id="MCM4078079.1"/>
    </source>
</evidence>
<evidence type="ECO:0000313" key="2">
    <source>
        <dbReference type="Proteomes" id="UP001523216"/>
    </source>
</evidence>
<keyword evidence="2" id="KW-1185">Reference proteome</keyword>
<dbReference type="GO" id="GO:0032259">
    <property type="term" value="P:methylation"/>
    <property type="evidence" value="ECO:0007669"/>
    <property type="project" value="UniProtKB-KW"/>
</dbReference>
<dbReference type="GO" id="GO:0008168">
    <property type="term" value="F:methyltransferase activity"/>
    <property type="evidence" value="ECO:0007669"/>
    <property type="project" value="UniProtKB-KW"/>
</dbReference>
<dbReference type="PIRSF" id="PIRSF017393">
    <property type="entry name" value="MTase_SAV2177"/>
    <property type="match status" value="1"/>
</dbReference>
<gene>
    <name evidence="1" type="ORF">LXN57_10920</name>
</gene>
<dbReference type="RefSeq" id="WP_251797927.1">
    <property type="nucleotide sequence ID" value="NZ_JAMQOL010000013.1"/>
</dbReference>
<reference evidence="1 2" key="1">
    <citation type="submission" date="2022-06" db="EMBL/GenBank/DDBJ databases">
        <title>Actinoplanes abujensis sp. nov., isolated from Nigerian arid soil.</title>
        <authorList>
            <person name="Ding P."/>
        </authorList>
    </citation>
    <scope>NUCLEOTIDE SEQUENCE [LARGE SCALE GENOMIC DNA]</scope>
    <source>
        <strain evidence="2">TRM88002</strain>
    </source>
</reference>
<accession>A0ABT0XY93</accession>
<protein>
    <submittedName>
        <fullName evidence="1">SAM-dependent methyltransferase</fullName>
    </submittedName>
</protein>
<dbReference type="SUPFAM" id="SSF53335">
    <property type="entry name" value="S-adenosyl-L-methionine-dependent methyltransferases"/>
    <property type="match status" value="1"/>
</dbReference>
<dbReference type="InterPro" id="IPR029063">
    <property type="entry name" value="SAM-dependent_MTases_sf"/>
</dbReference>
<dbReference type="EMBL" id="JAMQOL010000013">
    <property type="protein sequence ID" value="MCM4078079.1"/>
    <property type="molecule type" value="Genomic_DNA"/>
</dbReference>
<dbReference type="InterPro" id="IPR006764">
    <property type="entry name" value="SAM_dep_MeTrfase_SAV2177_type"/>
</dbReference>
<dbReference type="Proteomes" id="UP001523216">
    <property type="component" value="Unassembled WGS sequence"/>
</dbReference>
<dbReference type="Gene3D" id="3.40.50.150">
    <property type="entry name" value="Vaccinia Virus protein VP39"/>
    <property type="match status" value="1"/>
</dbReference>
<keyword evidence="1" id="KW-0489">Methyltransferase</keyword>
<sequence length="272" mass="29896">MTEPDPATTVIDSSVPHPARRYDYWLGGKDNFAADRESADAIEAKFPGMRAGIRANRAVLRRMTEYLAAEAGVRQFLDIGTGLPTADNTHEVAQRSAPQARVLYVDNDPLVMSHARALLTSSREGATDYIEADLREPQAILDAARERQVLDLSQPVALMLIAVLHFIPPGNGQARAIVRTLIDALPAGSYLAATHFTLDFMPPEEQARYQQLLDAGISDIWPRDRAAFATLFDGLDLVDPGIELISRWRPEAQADTTDPSRISIWGAVARKP</sequence>
<dbReference type="Pfam" id="PF04672">
    <property type="entry name" value="Methyltransf_19"/>
    <property type="match status" value="1"/>
</dbReference>
<name>A0ABT0XY93_9ACTN</name>
<proteinExistence type="predicted"/>
<organism evidence="1 2">
    <name type="scientific">Paractinoplanes hotanensis</name>
    <dbReference type="NCBI Taxonomy" id="2906497"/>
    <lineage>
        <taxon>Bacteria</taxon>
        <taxon>Bacillati</taxon>
        <taxon>Actinomycetota</taxon>
        <taxon>Actinomycetes</taxon>
        <taxon>Micromonosporales</taxon>
        <taxon>Micromonosporaceae</taxon>
        <taxon>Paractinoplanes</taxon>
    </lineage>
</organism>